<dbReference type="SUPFAM" id="SSF51735">
    <property type="entry name" value="NAD(P)-binding Rossmann-fold domains"/>
    <property type="match status" value="1"/>
</dbReference>
<dbReference type="InterPro" id="IPR036291">
    <property type="entry name" value="NAD(P)-bd_dom_sf"/>
</dbReference>
<evidence type="ECO:0000259" key="2">
    <source>
        <dbReference type="Pfam" id="PF01370"/>
    </source>
</evidence>
<comment type="caution">
    <text evidence="3">The sequence shown here is derived from an EMBL/GenBank/DDBJ whole genome shotgun (WGS) entry which is preliminary data.</text>
</comment>
<dbReference type="GO" id="GO:0003978">
    <property type="term" value="F:UDP-glucose 4-epimerase activity"/>
    <property type="evidence" value="ECO:0007669"/>
    <property type="project" value="UniProtKB-EC"/>
</dbReference>
<dbReference type="Proteomes" id="UP000032545">
    <property type="component" value="Unassembled WGS sequence"/>
</dbReference>
<dbReference type="Pfam" id="PF01370">
    <property type="entry name" value="Epimerase"/>
    <property type="match status" value="1"/>
</dbReference>
<reference evidence="4" key="1">
    <citation type="submission" date="2015-02" db="EMBL/GenBank/DDBJ databases">
        <title>Draft Genome of Frankia sp. CpI1-S.</title>
        <authorList>
            <person name="Oshone R.T."/>
            <person name="Ngom M."/>
            <person name="Ghodhbane-Gtari F."/>
            <person name="Gtari M."/>
            <person name="Morris K."/>
            <person name="Thomas K."/>
            <person name="Sen A."/>
            <person name="Tisa L.S."/>
        </authorList>
    </citation>
    <scope>NUCLEOTIDE SEQUENCE [LARGE SCALE GENOMIC DNA]</scope>
    <source>
        <strain evidence="4">CpI1-S</strain>
    </source>
</reference>
<dbReference type="PANTHER" id="PTHR43000">
    <property type="entry name" value="DTDP-D-GLUCOSE 4,6-DEHYDRATASE-RELATED"/>
    <property type="match status" value="1"/>
</dbReference>
<keyword evidence="3" id="KW-0413">Isomerase</keyword>
<proteinExistence type="inferred from homology"/>
<accession>A0A0D8BF80</accession>
<evidence type="ECO:0000313" key="4">
    <source>
        <dbReference type="Proteomes" id="UP000032545"/>
    </source>
</evidence>
<dbReference type="AlphaFoldDB" id="A0A0D8BF80"/>
<keyword evidence="4" id="KW-1185">Reference proteome</keyword>
<dbReference type="PATRIC" id="fig|1502723.3.peg.1824"/>
<comment type="similarity">
    <text evidence="1">Belongs to the NAD(P)-dependent epimerase/dehydratase family.</text>
</comment>
<sequence>MSCLVRILVTGAAGFIGSTVTDRLLADGHSVVGVDDLSTGRLANLTAAAADPRFSFEQLDVTSPELLALADRVRPEVVAHLAAQIDVRVSVADPLRDARQNVLGTINVLEASRLAGTSKVIHTSSGGSIYGSPARLPVDETAPVAPESPYAAGKAAGELYLNVYRATHGLASTALALANVYGPRQDPHGEAGVVAIFGTAMLAGRPAKIFGDGTASRDYVFVGDVAEAFARVLPVDAAAGSRLNIGTGVETSVRELHSRIAAIIGAPDTPLRAPARPGELARIALAVGLAERLVGWRPEVDLDAGLARTVAWLRRQTVAAA</sequence>
<organism evidence="3 4">
    <name type="scientific">Frankia torreyi</name>
    <dbReference type="NCBI Taxonomy" id="1856"/>
    <lineage>
        <taxon>Bacteria</taxon>
        <taxon>Bacillati</taxon>
        <taxon>Actinomycetota</taxon>
        <taxon>Actinomycetes</taxon>
        <taxon>Frankiales</taxon>
        <taxon>Frankiaceae</taxon>
        <taxon>Frankia</taxon>
    </lineage>
</organism>
<evidence type="ECO:0000313" key="3">
    <source>
        <dbReference type="EMBL" id="KJE22933.1"/>
    </source>
</evidence>
<evidence type="ECO:0000256" key="1">
    <source>
        <dbReference type="ARBA" id="ARBA00007637"/>
    </source>
</evidence>
<reference evidence="3 4" key="2">
    <citation type="journal article" date="2016" name="Genome Announc.">
        <title>Permanent Draft Genome Sequences for Two Variants of Frankia sp. Strain CpI1, the First Frankia Strain Isolated from Root Nodules of Comptonia peregrina.</title>
        <authorList>
            <person name="Oshone R."/>
            <person name="Hurst S.G.IV."/>
            <person name="Abebe-Akele F."/>
            <person name="Simpson S."/>
            <person name="Morris K."/>
            <person name="Thomas W.K."/>
            <person name="Tisa L.S."/>
        </authorList>
    </citation>
    <scope>NUCLEOTIDE SEQUENCE [LARGE SCALE GENOMIC DNA]</scope>
    <source>
        <strain evidence="4">CpI1-S</strain>
    </source>
</reference>
<feature type="domain" description="NAD-dependent epimerase/dehydratase" evidence="2">
    <location>
        <begin position="7"/>
        <end position="246"/>
    </location>
</feature>
<protein>
    <submittedName>
        <fullName evidence="3">Nucleoside-diphosphate-sugar epimerase</fullName>
        <ecNumber evidence="3">5.1.3.2</ecNumber>
    </submittedName>
</protein>
<dbReference type="Gene3D" id="3.90.25.10">
    <property type="entry name" value="UDP-galactose 4-epimerase, domain 1"/>
    <property type="match status" value="1"/>
</dbReference>
<dbReference type="EC" id="5.1.3.2" evidence="3"/>
<gene>
    <name evidence="3" type="ORF">FF36_02707</name>
</gene>
<dbReference type="Gene3D" id="3.40.50.720">
    <property type="entry name" value="NAD(P)-binding Rossmann-like Domain"/>
    <property type="match status" value="1"/>
</dbReference>
<dbReference type="InterPro" id="IPR001509">
    <property type="entry name" value="Epimerase_deHydtase"/>
</dbReference>
<dbReference type="EMBL" id="JYFN01000018">
    <property type="protein sequence ID" value="KJE22933.1"/>
    <property type="molecule type" value="Genomic_DNA"/>
</dbReference>
<name>A0A0D8BF80_9ACTN</name>